<dbReference type="SUPFAM" id="SSF56228">
    <property type="entry name" value="Aldehyde ferredoxin oxidoreductase, N-terminal domain"/>
    <property type="match status" value="1"/>
</dbReference>
<comment type="cofactor">
    <cofactor evidence="8">
        <name>tungstopterin</name>
        <dbReference type="ChEBI" id="CHEBI:30402"/>
    </cofactor>
</comment>
<evidence type="ECO:0000256" key="2">
    <source>
        <dbReference type="ARBA" id="ARBA00011032"/>
    </source>
</evidence>
<dbReference type="InterPro" id="IPR013985">
    <property type="entry name" value="Ald_Fedxn_OxRdtase_dom3"/>
</dbReference>
<dbReference type="SUPFAM" id="SSF48310">
    <property type="entry name" value="Aldehyde ferredoxin oxidoreductase, C-terminal domains"/>
    <property type="match status" value="1"/>
</dbReference>
<comment type="caution">
    <text evidence="10">The sequence shown here is derived from an EMBL/GenBank/DDBJ whole genome shotgun (WGS) entry which is preliminary data.</text>
</comment>
<dbReference type="InterPro" id="IPR051919">
    <property type="entry name" value="W-dependent_AOR"/>
</dbReference>
<dbReference type="InterPro" id="IPR036021">
    <property type="entry name" value="Tungsten_al_ferr_oxy-like_C"/>
</dbReference>
<evidence type="ECO:0000256" key="1">
    <source>
        <dbReference type="ARBA" id="ARBA00001966"/>
    </source>
</evidence>
<dbReference type="GO" id="GO:0046872">
    <property type="term" value="F:metal ion binding"/>
    <property type="evidence" value="ECO:0007669"/>
    <property type="project" value="UniProtKB-KW"/>
</dbReference>
<keyword evidence="11" id="KW-1185">Reference proteome</keyword>
<evidence type="ECO:0000313" key="10">
    <source>
        <dbReference type="EMBL" id="MBC6679745.1"/>
    </source>
</evidence>
<dbReference type="GO" id="GO:0016625">
    <property type="term" value="F:oxidoreductase activity, acting on the aldehyde or oxo group of donors, iron-sulfur protein as acceptor"/>
    <property type="evidence" value="ECO:0007669"/>
    <property type="project" value="InterPro"/>
</dbReference>
<dbReference type="InterPro" id="IPR036503">
    <property type="entry name" value="Ald_Fedxn_OxRdtase_N_sf"/>
</dbReference>
<keyword evidence="7" id="KW-0411">Iron-sulfur</keyword>
<gene>
    <name evidence="10" type="ORF">H9L42_07885</name>
</gene>
<evidence type="ECO:0000259" key="9">
    <source>
        <dbReference type="SMART" id="SM00790"/>
    </source>
</evidence>
<keyword evidence="6" id="KW-0408">Iron</keyword>
<evidence type="ECO:0000256" key="8">
    <source>
        <dbReference type="ARBA" id="ARBA00049934"/>
    </source>
</evidence>
<dbReference type="InterPro" id="IPR013984">
    <property type="entry name" value="Ald_Fedxn_OxRdtase_dom2"/>
</dbReference>
<evidence type="ECO:0000256" key="7">
    <source>
        <dbReference type="ARBA" id="ARBA00023014"/>
    </source>
</evidence>
<dbReference type="InterPro" id="IPR001203">
    <property type="entry name" value="OxRdtase_Ald_Fedxn_C"/>
</dbReference>
<protein>
    <submittedName>
        <fullName evidence="10">Aldehyde ferredoxin oxidoreductase family protein</fullName>
    </submittedName>
</protein>
<dbReference type="SMART" id="SM00790">
    <property type="entry name" value="AFOR_N"/>
    <property type="match status" value="1"/>
</dbReference>
<evidence type="ECO:0000256" key="4">
    <source>
        <dbReference type="ARBA" id="ARBA00022723"/>
    </source>
</evidence>
<feature type="domain" description="Aldehyde ferredoxin oxidoreductase N-terminal" evidence="9">
    <location>
        <begin position="1"/>
        <end position="204"/>
    </location>
</feature>
<dbReference type="Gene3D" id="1.10.599.10">
    <property type="entry name" value="Aldehyde Ferredoxin Oxidoreductase Protein, subunit A, domain 3"/>
    <property type="match status" value="1"/>
</dbReference>
<evidence type="ECO:0000256" key="5">
    <source>
        <dbReference type="ARBA" id="ARBA00023002"/>
    </source>
</evidence>
<name>A0A923NNC5_9FIRM</name>
<dbReference type="EMBL" id="JACRYT010000006">
    <property type="protein sequence ID" value="MBC6679745.1"/>
    <property type="molecule type" value="Genomic_DNA"/>
</dbReference>
<dbReference type="Proteomes" id="UP000602647">
    <property type="component" value="Unassembled WGS sequence"/>
</dbReference>
<comment type="cofactor">
    <cofactor evidence="1">
        <name>[4Fe-4S] cluster</name>
        <dbReference type="ChEBI" id="CHEBI:49883"/>
    </cofactor>
</comment>
<accession>A0A923NNC5</accession>
<dbReference type="Gene3D" id="3.60.9.10">
    <property type="entry name" value="Aldehyde ferredoxin oxidoreductase, N-terminal domain"/>
    <property type="match status" value="1"/>
</dbReference>
<dbReference type="AlphaFoldDB" id="A0A923NNC5"/>
<dbReference type="PANTHER" id="PTHR30038:SF7">
    <property type="entry name" value="TUNGSTEN-CONTAINING GLYCERALDEHYDE-3-PHOSPHATE:FERREDOXIN OXIDOREDUCTASE"/>
    <property type="match status" value="1"/>
</dbReference>
<keyword evidence="3" id="KW-0004">4Fe-4S</keyword>
<evidence type="ECO:0000256" key="6">
    <source>
        <dbReference type="ARBA" id="ARBA00023004"/>
    </source>
</evidence>
<comment type="similarity">
    <text evidence="2">Belongs to the AOR/FOR family.</text>
</comment>
<keyword evidence="5" id="KW-0560">Oxidoreductase</keyword>
<sequence length="685" mass="77145">MEEQIVYVNLKQGDIARRVITPQMRKRFIGAIGINVMILMEEQAHRYDALSEKNVLIFGIGPITGTGLMAGNRCVITARSPITDIYGDSNIGGDFPVKMRSLGIHHLVFRGKAETPQYLLCSADGQIRLCAAEDLWGKSTDEVTDILIKRHGNDCDVACIGKAGEELVRYSSIIMSKNHAAGRMGTGCVMGSKNLKAIVVQGRKSTVEYRDPQALQKIKEKWIDGAKKSAISHMGARYGTLFLLEANNRSGGLPVRNFQAGKDPKAEALYPVVFNRDYKIKKEACYACPIGCSKKYQVKDGKYKGLTGSRIEFGAASIGPMTGVFDWPGVLHMKLLCDRYGIDTIEAGAVIALAMEGCERGILKKEQLFGRNVKFGSVEDAEYLMERIVRREGIGDLLAEGVYRAGKALGLEDYVFCINKSYTGLQSNARLVRSLGYITSTRGGDHLKSFAFSMQNGGYYIARHLFHIKNARKELANPVNIGRILWWHENYKIVVDCIGVCLFAIQGLPSLGIGMFDDFADIMNAIYGLDMSPEDVFHAAERIYQLENVFNVACGLKLEHYIWPRRKQEEPVRQEFLERTVLTEKDRDQPGMLPEYFRYRGLTEKGRPVKKRLEELDILDLCEGYPCEEAEAESMAELLRNVALVIHYTWKDRLHVNLSCFLMDRMLELKDRTQLRKLEKRQYSS</sequence>
<dbReference type="Gene3D" id="1.10.569.10">
    <property type="entry name" value="Aldehyde Ferredoxin Oxidoreductase Protein, subunit A, domain 2"/>
    <property type="match status" value="1"/>
</dbReference>
<dbReference type="GO" id="GO:0051539">
    <property type="term" value="F:4 iron, 4 sulfur cluster binding"/>
    <property type="evidence" value="ECO:0007669"/>
    <property type="project" value="UniProtKB-KW"/>
</dbReference>
<dbReference type="RefSeq" id="WP_187302849.1">
    <property type="nucleotide sequence ID" value="NZ_CBCTQH010000017.1"/>
</dbReference>
<dbReference type="GO" id="GO:0009055">
    <property type="term" value="F:electron transfer activity"/>
    <property type="evidence" value="ECO:0007669"/>
    <property type="project" value="InterPro"/>
</dbReference>
<keyword evidence="4" id="KW-0479">Metal-binding</keyword>
<dbReference type="InterPro" id="IPR013983">
    <property type="entry name" value="Ald_Fedxn_OxRdtase_N"/>
</dbReference>
<evidence type="ECO:0000256" key="3">
    <source>
        <dbReference type="ARBA" id="ARBA00022485"/>
    </source>
</evidence>
<dbReference type="Pfam" id="PF02730">
    <property type="entry name" value="AFOR_N"/>
    <property type="match status" value="1"/>
</dbReference>
<dbReference type="PANTHER" id="PTHR30038">
    <property type="entry name" value="ALDEHYDE FERREDOXIN OXIDOREDUCTASE"/>
    <property type="match status" value="1"/>
</dbReference>
<proteinExistence type="inferred from homology"/>
<evidence type="ECO:0000313" key="11">
    <source>
        <dbReference type="Proteomes" id="UP000602647"/>
    </source>
</evidence>
<organism evidence="10 11">
    <name type="scientific">Zhenpiania hominis</name>
    <dbReference type="NCBI Taxonomy" id="2763644"/>
    <lineage>
        <taxon>Bacteria</taxon>
        <taxon>Bacillati</taxon>
        <taxon>Bacillota</taxon>
        <taxon>Clostridia</taxon>
        <taxon>Peptostreptococcales</taxon>
        <taxon>Anaerovoracaceae</taxon>
        <taxon>Zhenpiania</taxon>
    </lineage>
</organism>
<reference evidence="10" key="1">
    <citation type="submission" date="2020-08" db="EMBL/GenBank/DDBJ databases">
        <title>Genome public.</title>
        <authorList>
            <person name="Liu C."/>
            <person name="Sun Q."/>
        </authorList>
    </citation>
    <scope>NUCLEOTIDE SEQUENCE</scope>
    <source>
        <strain evidence="10">BX12</strain>
    </source>
</reference>
<dbReference type="Pfam" id="PF01314">
    <property type="entry name" value="AFOR_C"/>
    <property type="match status" value="1"/>
</dbReference>